<protein>
    <submittedName>
        <fullName evidence="1">Uncharacterized protein</fullName>
    </submittedName>
</protein>
<gene>
    <name evidence="1" type="ORF">CCACVL1_27567</name>
</gene>
<dbReference type="Proteomes" id="UP000188268">
    <property type="component" value="Unassembled WGS sequence"/>
</dbReference>
<comment type="caution">
    <text evidence="1">The sequence shown here is derived from an EMBL/GenBank/DDBJ whole genome shotgun (WGS) entry which is preliminary data.</text>
</comment>
<dbReference type="EMBL" id="AWWV01014878">
    <property type="protein sequence ID" value="OMO54789.1"/>
    <property type="molecule type" value="Genomic_DNA"/>
</dbReference>
<evidence type="ECO:0000313" key="2">
    <source>
        <dbReference type="Proteomes" id="UP000188268"/>
    </source>
</evidence>
<accession>A0A1R3G9L6</accession>
<evidence type="ECO:0000313" key="1">
    <source>
        <dbReference type="EMBL" id="OMO54789.1"/>
    </source>
</evidence>
<name>A0A1R3G9L6_COCAP</name>
<dbReference type="AlphaFoldDB" id="A0A1R3G9L6"/>
<dbReference type="Gramene" id="OMO54789">
    <property type="protein sequence ID" value="OMO54789"/>
    <property type="gene ID" value="CCACVL1_27567"/>
</dbReference>
<keyword evidence="2" id="KW-1185">Reference proteome</keyword>
<sequence>AVVIGQVELPLKILLQRLGQTCE</sequence>
<proteinExistence type="predicted"/>
<feature type="non-terminal residue" evidence="1">
    <location>
        <position position="23"/>
    </location>
</feature>
<organism evidence="1 2">
    <name type="scientific">Corchorus capsularis</name>
    <name type="common">Jute</name>
    <dbReference type="NCBI Taxonomy" id="210143"/>
    <lineage>
        <taxon>Eukaryota</taxon>
        <taxon>Viridiplantae</taxon>
        <taxon>Streptophyta</taxon>
        <taxon>Embryophyta</taxon>
        <taxon>Tracheophyta</taxon>
        <taxon>Spermatophyta</taxon>
        <taxon>Magnoliopsida</taxon>
        <taxon>eudicotyledons</taxon>
        <taxon>Gunneridae</taxon>
        <taxon>Pentapetalae</taxon>
        <taxon>rosids</taxon>
        <taxon>malvids</taxon>
        <taxon>Malvales</taxon>
        <taxon>Malvaceae</taxon>
        <taxon>Grewioideae</taxon>
        <taxon>Apeibeae</taxon>
        <taxon>Corchorus</taxon>
    </lineage>
</organism>
<reference evidence="1 2" key="1">
    <citation type="submission" date="2013-09" db="EMBL/GenBank/DDBJ databases">
        <title>Corchorus capsularis genome sequencing.</title>
        <authorList>
            <person name="Alam M."/>
            <person name="Haque M.S."/>
            <person name="Islam M.S."/>
            <person name="Emdad E.M."/>
            <person name="Islam M.M."/>
            <person name="Ahmed B."/>
            <person name="Halim A."/>
            <person name="Hossen Q.M.M."/>
            <person name="Hossain M.Z."/>
            <person name="Ahmed R."/>
            <person name="Khan M.M."/>
            <person name="Islam R."/>
            <person name="Rashid M.M."/>
            <person name="Khan S.A."/>
            <person name="Rahman M.S."/>
            <person name="Alam M."/>
        </authorList>
    </citation>
    <scope>NUCLEOTIDE SEQUENCE [LARGE SCALE GENOMIC DNA]</scope>
    <source>
        <strain evidence="2">cv. CVL-1</strain>
        <tissue evidence="1">Whole seedling</tissue>
    </source>
</reference>
<feature type="non-terminal residue" evidence="1">
    <location>
        <position position="1"/>
    </location>
</feature>